<name>A0A9P8UHL9_9PEZI</name>
<comment type="caution">
    <text evidence="1">The sequence shown here is derived from an EMBL/GenBank/DDBJ whole genome shotgun (WGS) entry which is preliminary data.</text>
</comment>
<organism evidence="1 2">
    <name type="scientific">Truncatella angustata</name>
    <dbReference type="NCBI Taxonomy" id="152316"/>
    <lineage>
        <taxon>Eukaryota</taxon>
        <taxon>Fungi</taxon>
        <taxon>Dikarya</taxon>
        <taxon>Ascomycota</taxon>
        <taxon>Pezizomycotina</taxon>
        <taxon>Sordariomycetes</taxon>
        <taxon>Xylariomycetidae</taxon>
        <taxon>Amphisphaeriales</taxon>
        <taxon>Sporocadaceae</taxon>
        <taxon>Truncatella</taxon>
    </lineage>
</organism>
<reference evidence="1" key="1">
    <citation type="journal article" date="2021" name="Nat. Commun.">
        <title>Genetic determinants of endophytism in the Arabidopsis root mycobiome.</title>
        <authorList>
            <person name="Mesny F."/>
            <person name="Miyauchi S."/>
            <person name="Thiergart T."/>
            <person name="Pickel B."/>
            <person name="Atanasova L."/>
            <person name="Karlsson M."/>
            <person name="Huettel B."/>
            <person name="Barry K.W."/>
            <person name="Haridas S."/>
            <person name="Chen C."/>
            <person name="Bauer D."/>
            <person name="Andreopoulos W."/>
            <person name="Pangilinan J."/>
            <person name="LaButti K."/>
            <person name="Riley R."/>
            <person name="Lipzen A."/>
            <person name="Clum A."/>
            <person name="Drula E."/>
            <person name="Henrissat B."/>
            <person name="Kohler A."/>
            <person name="Grigoriev I.V."/>
            <person name="Martin F.M."/>
            <person name="Hacquard S."/>
        </authorList>
    </citation>
    <scope>NUCLEOTIDE SEQUENCE</scope>
    <source>
        <strain evidence="1">MPI-SDFR-AT-0073</strain>
    </source>
</reference>
<protein>
    <submittedName>
        <fullName evidence="1">Uncharacterized protein</fullName>
    </submittedName>
</protein>
<evidence type="ECO:0000313" key="2">
    <source>
        <dbReference type="Proteomes" id="UP000758603"/>
    </source>
</evidence>
<accession>A0A9P8UHL9</accession>
<dbReference type="OrthoDB" id="5431298at2759"/>
<dbReference type="AlphaFoldDB" id="A0A9P8UHL9"/>
<dbReference type="Proteomes" id="UP000758603">
    <property type="component" value="Unassembled WGS sequence"/>
</dbReference>
<evidence type="ECO:0000313" key="1">
    <source>
        <dbReference type="EMBL" id="KAH6652313.1"/>
    </source>
</evidence>
<dbReference type="EMBL" id="JAGPXC010000006">
    <property type="protein sequence ID" value="KAH6652313.1"/>
    <property type="molecule type" value="Genomic_DNA"/>
</dbReference>
<keyword evidence="2" id="KW-1185">Reference proteome</keyword>
<gene>
    <name evidence="1" type="ORF">BKA67DRAFT_648181</name>
</gene>
<proteinExistence type="predicted"/>
<sequence>MVSDNLALSHHYNNYQITPSYILALLIIKPRHRSQIDTSIQSITIHRTSVPTMVRSNILISSFGFLAISSALPTTTESSGLQSRAYRECALNTSYFKCGIYDGCFASDPCIVPPTESIPPTQTTCKNSTTTKDQRVMYVVAPLESDTRTKTTVPHFQVISGDMDVNEVGVFTGIPADAKSCSLGWHQGDANKRTFKVTGNGLVSAWQLDDLNTKDGVSWSDVKSAKTVGKEAGPDFTSWDLPEYGSTNHGSWSLDCRETIYIKFETLKVPADSDSKEYRNVYMDQDENNGFYVRTCSGLPG</sequence>
<dbReference type="GeneID" id="70134871"/>
<dbReference type="RefSeq" id="XP_045956591.1">
    <property type="nucleotide sequence ID" value="XM_046105980.1"/>
</dbReference>